<evidence type="ECO:0000313" key="2">
    <source>
        <dbReference type="EMBL" id="KAK3280246.1"/>
    </source>
</evidence>
<feature type="region of interest" description="Disordered" evidence="1">
    <location>
        <begin position="460"/>
        <end position="504"/>
    </location>
</feature>
<keyword evidence="3" id="KW-1185">Reference proteome</keyword>
<evidence type="ECO:0000313" key="3">
    <source>
        <dbReference type="Proteomes" id="UP001190700"/>
    </source>
</evidence>
<organism evidence="2 3">
    <name type="scientific">Cymbomonas tetramitiformis</name>
    <dbReference type="NCBI Taxonomy" id="36881"/>
    <lineage>
        <taxon>Eukaryota</taxon>
        <taxon>Viridiplantae</taxon>
        <taxon>Chlorophyta</taxon>
        <taxon>Pyramimonadophyceae</taxon>
        <taxon>Pyramimonadales</taxon>
        <taxon>Pyramimonadaceae</taxon>
        <taxon>Cymbomonas</taxon>
    </lineage>
</organism>
<reference evidence="2 3" key="1">
    <citation type="journal article" date="2015" name="Genome Biol. Evol.">
        <title>Comparative Genomics of a Bacterivorous Green Alga Reveals Evolutionary Causalities and Consequences of Phago-Mixotrophic Mode of Nutrition.</title>
        <authorList>
            <person name="Burns J.A."/>
            <person name="Paasch A."/>
            <person name="Narechania A."/>
            <person name="Kim E."/>
        </authorList>
    </citation>
    <scope>NUCLEOTIDE SEQUENCE [LARGE SCALE GENOMIC DNA]</scope>
    <source>
        <strain evidence="2 3">PLY_AMNH</strain>
    </source>
</reference>
<comment type="caution">
    <text evidence="2">The sequence shown here is derived from an EMBL/GenBank/DDBJ whole genome shotgun (WGS) entry which is preliminary data.</text>
</comment>
<dbReference type="Proteomes" id="UP001190700">
    <property type="component" value="Unassembled WGS sequence"/>
</dbReference>
<evidence type="ECO:0000256" key="1">
    <source>
        <dbReference type="SAM" id="MobiDB-lite"/>
    </source>
</evidence>
<protein>
    <submittedName>
        <fullName evidence="2">Uncharacterized protein</fullName>
    </submittedName>
</protein>
<name>A0AAE0LCE0_9CHLO</name>
<accession>A0AAE0LCE0</accession>
<gene>
    <name evidence="2" type="ORF">CYMTET_11917</name>
</gene>
<dbReference type="EMBL" id="LGRX02004473">
    <property type="protein sequence ID" value="KAK3280246.1"/>
    <property type="molecule type" value="Genomic_DNA"/>
</dbReference>
<dbReference type="AlphaFoldDB" id="A0AAE0LCE0"/>
<sequence>MASGLMPLMQEDFDKLVSVLKVAYNCDERTAISHVTKAMLAKFVRSFVPMPALLEKRVQQLFDIYSTMEYDGVLLFTNKSWATLQDCMVHIRKGCLTDPTNIPVYREKKHLKNGLVVWQSLRGTSQLEGFHAHQVRFIQAHNVSPVLANALHQDGIHIWNLRMGILHCGEPDYGTVQVELVEEVNKAAQRAKVDRDNLPYPLWMSVSKEAGEAVGPQGCEYVGKFALEFQEYLKAHVLGEGNGADDEASLPQLLVPEQSQNNGLTTSCAQSVAAYDMNEFIEELSTQAQRARRVGAGDIDQGEKAPCYVRGTGARFLTLKGKGCRVYDVETPAEVALAEQLVEELGEKSNREIAARMIRAVHDPVANANHDLRPKSPACVQKWLTKREQQLKRDATLGAANKEELIQIRRLRRSLDDIPSPVMRPMQPLTAAIPDAVMGESVSLPPAHLGPRATEFSPAATHAISDQIAQSSRPPVASPPAHSSTLRQPPQAAVMRPARVCKQK</sequence>
<proteinExistence type="predicted"/>